<proteinExistence type="predicted"/>
<dbReference type="Gene3D" id="1.20.58.2040">
    <property type="match status" value="1"/>
</dbReference>
<organism evidence="2 3">
    <name type="scientific">Geomonas anaerohicana</name>
    <dbReference type="NCBI Taxonomy" id="2798583"/>
    <lineage>
        <taxon>Bacteria</taxon>
        <taxon>Pseudomonadati</taxon>
        <taxon>Thermodesulfobacteriota</taxon>
        <taxon>Desulfuromonadia</taxon>
        <taxon>Geobacterales</taxon>
        <taxon>Geobacteraceae</taxon>
        <taxon>Geomonas</taxon>
    </lineage>
</organism>
<accession>A0ABS0YG98</accession>
<sequence length="206" mass="23201">MLFPFDDFAGNEILSERDFQDYQSLYLNLYAEFRSMADAEKESINDDVVFEVELIKQVEINVDYILMLVEKYLKKKGSGGDKEIRAAIERAIDGSPSLRNKKDLIEKFVDSVSTNAKVDAEWVAFIAAKKTEELDRIIADEGLKADETKVFVDNAFRDGAIPATGTAITKILPPVSRFSKNNGHGVKKQTVLDKLSAFFDRFFGLI</sequence>
<dbReference type="Proteomes" id="UP000614714">
    <property type="component" value="Unassembled WGS sequence"/>
</dbReference>
<evidence type="ECO:0000313" key="2">
    <source>
        <dbReference type="EMBL" id="MBJ6751347.1"/>
    </source>
</evidence>
<keyword evidence="3" id="KW-1185">Reference proteome</keyword>
<evidence type="ECO:0000259" key="1">
    <source>
        <dbReference type="Pfam" id="PF12008"/>
    </source>
</evidence>
<dbReference type="Pfam" id="PF12008">
    <property type="entry name" value="EcoR124_C"/>
    <property type="match status" value="1"/>
</dbReference>
<dbReference type="EMBL" id="JAEMHL010000007">
    <property type="protein sequence ID" value="MBJ6751347.1"/>
    <property type="molecule type" value="Genomic_DNA"/>
</dbReference>
<dbReference type="InterPro" id="IPR022625">
    <property type="entry name" value="TypeI_RM_Rsu_C"/>
</dbReference>
<reference evidence="2 3" key="1">
    <citation type="submission" date="2020-12" db="EMBL/GenBank/DDBJ databases">
        <title>Geomonas sp. Red421, isolated from paddy soil.</title>
        <authorList>
            <person name="Xu Z."/>
            <person name="Zhang Z."/>
            <person name="Masuda Y."/>
            <person name="Itoh H."/>
            <person name="Senoo K."/>
        </authorList>
    </citation>
    <scope>NUCLEOTIDE SEQUENCE [LARGE SCALE GENOMIC DNA]</scope>
    <source>
        <strain evidence="2 3">Red421</strain>
    </source>
</reference>
<name>A0ABS0YG98_9BACT</name>
<gene>
    <name evidence="2" type="ORF">JFN91_14100</name>
</gene>
<evidence type="ECO:0000313" key="3">
    <source>
        <dbReference type="Proteomes" id="UP000614714"/>
    </source>
</evidence>
<feature type="domain" description="Type I restriction enzyme R protein C-terminal" evidence="1">
    <location>
        <begin position="4"/>
        <end position="202"/>
    </location>
</feature>
<protein>
    <recommendedName>
        <fullName evidence="1">Type I restriction enzyme R protein C-terminal domain-containing protein</fullName>
    </recommendedName>
</protein>
<comment type="caution">
    <text evidence="2">The sequence shown here is derived from an EMBL/GenBank/DDBJ whole genome shotgun (WGS) entry which is preliminary data.</text>
</comment>